<gene>
    <name evidence="1" type="ORF">AK812_SmicGene37291</name>
</gene>
<dbReference type="OrthoDB" id="9991235at2759"/>
<name>A0A1Q9CGU6_SYMMI</name>
<evidence type="ECO:0000313" key="2">
    <source>
        <dbReference type="Proteomes" id="UP000186817"/>
    </source>
</evidence>
<reference evidence="1 2" key="1">
    <citation type="submission" date="2016-02" db="EMBL/GenBank/DDBJ databases">
        <title>Genome analysis of coral dinoflagellate symbionts highlights evolutionary adaptations to a symbiotic lifestyle.</title>
        <authorList>
            <person name="Aranda M."/>
            <person name="Li Y."/>
            <person name="Liew Y.J."/>
            <person name="Baumgarten S."/>
            <person name="Simakov O."/>
            <person name="Wilson M."/>
            <person name="Piel J."/>
            <person name="Ashoor H."/>
            <person name="Bougouffa S."/>
            <person name="Bajic V.B."/>
            <person name="Ryu T."/>
            <person name="Ravasi T."/>
            <person name="Bayer T."/>
            <person name="Micklem G."/>
            <person name="Kim H."/>
            <person name="Bhak J."/>
            <person name="Lajeunesse T.C."/>
            <person name="Voolstra C.R."/>
        </authorList>
    </citation>
    <scope>NUCLEOTIDE SEQUENCE [LARGE SCALE GENOMIC DNA]</scope>
    <source>
        <strain evidence="1 2">CCMP2467</strain>
    </source>
</reference>
<comment type="caution">
    <text evidence="1">The sequence shown here is derived from an EMBL/GenBank/DDBJ whole genome shotgun (WGS) entry which is preliminary data.</text>
</comment>
<accession>A0A1Q9CGU6</accession>
<dbReference type="Proteomes" id="UP000186817">
    <property type="component" value="Unassembled WGS sequence"/>
</dbReference>
<proteinExistence type="predicted"/>
<organism evidence="1 2">
    <name type="scientific">Symbiodinium microadriaticum</name>
    <name type="common">Dinoflagellate</name>
    <name type="synonym">Zooxanthella microadriatica</name>
    <dbReference type="NCBI Taxonomy" id="2951"/>
    <lineage>
        <taxon>Eukaryota</taxon>
        <taxon>Sar</taxon>
        <taxon>Alveolata</taxon>
        <taxon>Dinophyceae</taxon>
        <taxon>Suessiales</taxon>
        <taxon>Symbiodiniaceae</taxon>
        <taxon>Symbiodinium</taxon>
    </lineage>
</organism>
<protein>
    <submittedName>
        <fullName evidence="1">Uncharacterized protein</fullName>
    </submittedName>
</protein>
<evidence type="ECO:0000313" key="1">
    <source>
        <dbReference type="EMBL" id="OLP82096.1"/>
    </source>
</evidence>
<keyword evidence="2" id="KW-1185">Reference proteome</keyword>
<dbReference type="AlphaFoldDB" id="A0A1Q9CGU6"/>
<dbReference type="EMBL" id="LSRX01001225">
    <property type="protein sequence ID" value="OLP82096.1"/>
    <property type="molecule type" value="Genomic_DNA"/>
</dbReference>
<sequence>MASGRVGRRKADKANTRLRAVLLVALLPSLWGLPCFAGSTLQKTRDDLSRAERGNAAEVQKQYADGVVQSSLSETFEEVLSRATTAEQVFDQLDQNREHLRVADALAVLKKLLHKPDPRSRDAWQPTEPAQLTQLEDFKHLVTTQIEMVRKMNKFLAADVLIESAELGNQLLDLGMQDEGRQLLDSSLIAIEQALQPGELFRGGYGFLVADLPKILASLPGGHDPIRRRCLSAISSKARRLGPHSLLEVAHSLVESKDKLQTEDRELLRRVLQIAARKKHIFKGPQLADMLYSGALLNERDEMLLQVATRKAATNIGLFEHTDLAKLAFAVTRLDFRDQNFLGMLAQATSWKATVMPASTLSQILLCLGHFHFAENDLAIDDAALRLY</sequence>